<dbReference type="GO" id="GO:0005992">
    <property type="term" value="P:trehalose biosynthetic process"/>
    <property type="evidence" value="ECO:0007669"/>
    <property type="project" value="UniProtKB-UniRule"/>
</dbReference>
<evidence type="ECO:0000256" key="9">
    <source>
        <dbReference type="ARBA" id="ARBA00023277"/>
    </source>
</evidence>
<gene>
    <name evidence="19" type="ORF">MiSe_52100</name>
</gene>
<dbReference type="GO" id="GO:0033942">
    <property type="term" value="F:4-alpha-D-(1-&gt;4)-alpha-D-glucanotrehalose trehalohydrolase activity"/>
    <property type="evidence" value="ECO:0007669"/>
    <property type="project" value="UniProtKB-EC"/>
</dbReference>
<sequence>MKIGANYLGNNRCEFTVWAPAHEDLAVQIVSPENRVLPMQKDERGYFSTMAENIEPGTLYYYKIAGEKDFPDPASHSQPKDVHGASEVVDHTKMNWTDPQWSGIPLEEMIMYELHVGTFTPAGTFLAIIPRLSELREFGVNAIEIMPVAQFPGDRNWGYDGVYPFAVQNSYGGSEGLKKLVDAAHKEGLSIILDVVYNHFGPEGNYTSQFGPYFTESYRTPWGRAINFDDIYSFGVREFFIQNALYWLENYHIDALRLDAINAIYDIGAKHFLQELADRVNELSMRVGRKLYLIAESDLNDVRVIREKELGGYGIDAQWSDDFHHALHTVLTGEQGGSYQDYGSCEQLAKAFKEGFVYTWNYSQYRQRYYGSDPGDRSGNQFVIFAQNHDQIGNRMLGERLSNLVDFEAVKLTAGAVFLSPYIPMLFMGEEYGEDSPFLYFISHTDADLVEAVRQGRKRDFSDFYSEGEFIDIFSKDAFDRSKLKWEKRQEGKHKVLLELHQHLIQLRRTMPVLKNLDKQNIEASAVEEDKLIFLRRRDSMGSQIFCIMNFNQKDVTCQTSPGGIWRKILDSADTKWMGAGSKMPEKLIHEQEVTICPQSFALYELETLAQ</sequence>
<comment type="caution">
    <text evidence="19">The sequence shown here is derived from an EMBL/GenBank/DDBJ whole genome shotgun (WGS) entry which is preliminary data.</text>
</comment>
<dbReference type="InterPro" id="IPR006047">
    <property type="entry name" value="GH13_cat_dom"/>
</dbReference>
<keyword evidence="8 15" id="KW-0378">Hydrolase</keyword>
<feature type="active site" description="Nucleophile" evidence="16">
    <location>
        <position position="259"/>
    </location>
</feature>
<evidence type="ECO:0000256" key="6">
    <source>
        <dbReference type="ARBA" id="ARBA00022490"/>
    </source>
</evidence>
<dbReference type="RefSeq" id="WP_226586239.1">
    <property type="nucleotide sequence ID" value="NZ_BLAY01000090.1"/>
</dbReference>
<dbReference type="NCBIfam" id="TIGR02402">
    <property type="entry name" value="trehalose_TreZ"/>
    <property type="match status" value="1"/>
</dbReference>
<name>A0AAV3XFW9_9CYAN</name>
<dbReference type="InterPro" id="IPR012768">
    <property type="entry name" value="Trehalose_TreZ"/>
</dbReference>
<dbReference type="CDD" id="cd02853">
    <property type="entry name" value="E_set_MTHase_like_N"/>
    <property type="match status" value="1"/>
</dbReference>
<evidence type="ECO:0000256" key="17">
    <source>
        <dbReference type="PIRSR" id="PIRSR006337-3"/>
    </source>
</evidence>
<dbReference type="Gene3D" id="2.60.40.10">
    <property type="entry name" value="Immunoglobulins"/>
    <property type="match status" value="1"/>
</dbReference>
<dbReference type="PANTHER" id="PTHR43651">
    <property type="entry name" value="1,4-ALPHA-GLUCAN-BRANCHING ENZYME"/>
    <property type="match status" value="1"/>
</dbReference>
<dbReference type="Proteomes" id="UP001050975">
    <property type="component" value="Unassembled WGS sequence"/>
</dbReference>
<evidence type="ECO:0000259" key="18">
    <source>
        <dbReference type="SMART" id="SM00642"/>
    </source>
</evidence>
<dbReference type="Pfam" id="PF02806">
    <property type="entry name" value="Alpha-amylase_C"/>
    <property type="match status" value="1"/>
</dbReference>
<keyword evidence="6" id="KW-0963">Cytoplasm</keyword>
<dbReference type="AlphaFoldDB" id="A0AAV3XFW9"/>
<comment type="pathway">
    <text evidence="3 15">Glycan biosynthesis; trehalose biosynthesis.</text>
</comment>
<dbReference type="InterPro" id="IPR006048">
    <property type="entry name" value="A-amylase/branching_C"/>
</dbReference>
<evidence type="ECO:0000256" key="16">
    <source>
        <dbReference type="PIRSR" id="PIRSR006337-1"/>
    </source>
</evidence>
<evidence type="ECO:0000256" key="13">
    <source>
        <dbReference type="ARBA" id="ARBA00034013"/>
    </source>
</evidence>
<dbReference type="EMBL" id="BLAY01000090">
    <property type="protein sequence ID" value="GET40401.1"/>
    <property type="molecule type" value="Genomic_DNA"/>
</dbReference>
<feature type="site" description="Transition state stabilizer" evidence="17">
    <location>
        <position position="390"/>
    </location>
</feature>
<keyword evidence="9" id="KW-0119">Carbohydrate metabolism</keyword>
<feature type="active site" description="Proton donor" evidence="16">
    <location>
        <position position="296"/>
    </location>
</feature>
<dbReference type="EC" id="3.2.1.141" evidence="14 15"/>
<proteinExistence type="inferred from homology"/>
<dbReference type="GO" id="GO:0005737">
    <property type="term" value="C:cytoplasm"/>
    <property type="evidence" value="ECO:0007669"/>
    <property type="project" value="UniProtKB-SubCell"/>
</dbReference>
<evidence type="ECO:0000256" key="3">
    <source>
        <dbReference type="ARBA" id="ARBA00005199"/>
    </source>
</evidence>
<evidence type="ECO:0000256" key="12">
    <source>
        <dbReference type="ARBA" id="ARBA00033284"/>
    </source>
</evidence>
<evidence type="ECO:0000256" key="4">
    <source>
        <dbReference type="ARBA" id="ARBA00009000"/>
    </source>
</evidence>
<evidence type="ECO:0000256" key="8">
    <source>
        <dbReference type="ARBA" id="ARBA00022801"/>
    </source>
</evidence>
<dbReference type="SUPFAM" id="SSF81296">
    <property type="entry name" value="E set domains"/>
    <property type="match status" value="1"/>
</dbReference>
<dbReference type="Pfam" id="PF00128">
    <property type="entry name" value="Alpha-amylase"/>
    <property type="match status" value="1"/>
</dbReference>
<dbReference type="InterPro" id="IPR017853">
    <property type="entry name" value="GH"/>
</dbReference>
<evidence type="ECO:0000256" key="5">
    <source>
        <dbReference type="ARBA" id="ARBA00015938"/>
    </source>
</evidence>
<feature type="domain" description="Glycosyl hydrolase family 13 catalytic" evidence="18">
    <location>
        <begin position="113"/>
        <end position="459"/>
    </location>
</feature>
<evidence type="ECO:0000313" key="20">
    <source>
        <dbReference type="Proteomes" id="UP001050975"/>
    </source>
</evidence>
<comment type="subcellular location">
    <subcellularLocation>
        <location evidence="2 16">Cytoplasm</location>
    </subcellularLocation>
</comment>
<evidence type="ECO:0000256" key="2">
    <source>
        <dbReference type="ARBA" id="ARBA00004496"/>
    </source>
</evidence>
<keyword evidence="10 15" id="KW-0326">Glycosidase</keyword>
<accession>A0AAV3XFW9</accession>
<dbReference type="InterPro" id="IPR013783">
    <property type="entry name" value="Ig-like_fold"/>
</dbReference>
<evidence type="ECO:0000313" key="19">
    <source>
        <dbReference type="EMBL" id="GET40401.1"/>
    </source>
</evidence>
<organism evidence="19 20">
    <name type="scientific">Microseira wollei NIES-4236</name>
    <dbReference type="NCBI Taxonomy" id="2530354"/>
    <lineage>
        <taxon>Bacteria</taxon>
        <taxon>Bacillati</taxon>
        <taxon>Cyanobacteriota</taxon>
        <taxon>Cyanophyceae</taxon>
        <taxon>Oscillatoriophycideae</taxon>
        <taxon>Aerosakkonematales</taxon>
        <taxon>Aerosakkonemataceae</taxon>
        <taxon>Microseira</taxon>
    </lineage>
</organism>
<evidence type="ECO:0000256" key="11">
    <source>
        <dbReference type="ARBA" id="ARBA00032057"/>
    </source>
</evidence>
<keyword evidence="7" id="KW-0808">Transferase</keyword>
<dbReference type="PIRSF" id="PIRSF006337">
    <property type="entry name" value="Trehalose_TreZ"/>
    <property type="match status" value="1"/>
</dbReference>
<dbReference type="SUPFAM" id="SSF51445">
    <property type="entry name" value="(Trans)glycosidases"/>
    <property type="match status" value="1"/>
</dbReference>
<evidence type="ECO:0000256" key="14">
    <source>
        <dbReference type="NCBIfam" id="TIGR02402"/>
    </source>
</evidence>
<comment type="similarity">
    <text evidence="4">Belongs to the glycosyl hydrolase 13 family. GlgB subfamily.</text>
</comment>
<dbReference type="Gene3D" id="1.10.10.760">
    <property type="entry name" value="E-set domains of sugar-utilizing enzymes"/>
    <property type="match status" value="1"/>
</dbReference>
<dbReference type="InterPro" id="IPR044901">
    <property type="entry name" value="Trehalose_TreZ_E-set_sf"/>
</dbReference>
<evidence type="ECO:0000256" key="7">
    <source>
        <dbReference type="ARBA" id="ARBA00022679"/>
    </source>
</evidence>
<dbReference type="SMART" id="SM00642">
    <property type="entry name" value="Aamy"/>
    <property type="match status" value="1"/>
</dbReference>
<dbReference type="CDD" id="cd11325">
    <property type="entry name" value="AmyAc_GTHase"/>
    <property type="match status" value="1"/>
</dbReference>
<keyword evidence="20" id="KW-1185">Reference proteome</keyword>
<dbReference type="PANTHER" id="PTHR43651:SF11">
    <property type="entry name" value="MALTO-OLIGOSYLTREHALOSE TREHALOHYDROLASE"/>
    <property type="match status" value="1"/>
</dbReference>
<dbReference type="Gene3D" id="3.20.20.80">
    <property type="entry name" value="Glycosidases"/>
    <property type="match status" value="1"/>
</dbReference>
<evidence type="ECO:0000256" key="1">
    <source>
        <dbReference type="ARBA" id="ARBA00000826"/>
    </source>
</evidence>
<protein>
    <recommendedName>
        <fullName evidence="5 14">Malto-oligosyltrehalose trehalohydrolase</fullName>
        <shortName evidence="15">MTHase</shortName>
        <ecNumber evidence="14 15">3.2.1.141</ecNumber>
    </recommendedName>
    <alternativeName>
        <fullName evidence="12 15">4-alpha-D-((1-&gt;4)-alpha-D-glucano)trehalose trehalohydrolase</fullName>
    </alternativeName>
    <alternativeName>
        <fullName evidence="11 15">Maltooligosyl trehalose trehalohydrolase</fullName>
    </alternativeName>
</protein>
<comment type="catalytic activity">
    <reaction evidence="13 15">
        <text>hydrolysis of (1-&gt;4)-alpha-D-glucosidic linkage in 4-alpha-D-[(1-&gt;4)-alpha-D-glucanosyl]n trehalose to yield trehalose and (1-&gt;4)-alpha-D-glucan.</text>
        <dbReference type="EC" id="3.2.1.141"/>
    </reaction>
</comment>
<evidence type="ECO:0000256" key="10">
    <source>
        <dbReference type="ARBA" id="ARBA00023295"/>
    </source>
</evidence>
<reference evidence="19" key="1">
    <citation type="submission" date="2019-10" db="EMBL/GenBank/DDBJ databases">
        <title>Draft genome sequece of Microseira wollei NIES-4236.</title>
        <authorList>
            <person name="Yamaguchi H."/>
            <person name="Suzuki S."/>
            <person name="Kawachi M."/>
        </authorList>
    </citation>
    <scope>NUCLEOTIDE SEQUENCE</scope>
    <source>
        <strain evidence="19">NIES-4236</strain>
    </source>
</reference>
<evidence type="ECO:0000256" key="15">
    <source>
        <dbReference type="PIRNR" id="PIRNR006337"/>
    </source>
</evidence>
<dbReference type="InterPro" id="IPR014756">
    <property type="entry name" value="Ig_E-set"/>
</dbReference>
<comment type="catalytic activity">
    <reaction evidence="1">
        <text>Transfers a segment of a (1-&gt;4)-alpha-D-glucan chain to a primary hydroxy group in a similar glucan chain.</text>
        <dbReference type="EC" id="2.4.1.18"/>
    </reaction>
</comment>